<evidence type="ECO:0000256" key="5">
    <source>
        <dbReference type="ARBA" id="ARBA00022880"/>
    </source>
</evidence>
<feature type="region of interest" description="Disordered" evidence="9">
    <location>
        <begin position="166"/>
        <end position="239"/>
    </location>
</feature>
<comment type="subcellular location">
    <subcellularLocation>
        <location evidence="1 8">Nucleus</location>
    </subcellularLocation>
</comment>
<feature type="domain" description="Chromosome segregation in meiosis protein 3" evidence="10">
    <location>
        <begin position="56"/>
        <end position="139"/>
    </location>
</feature>
<dbReference type="GO" id="GO:0003677">
    <property type="term" value="F:DNA binding"/>
    <property type="evidence" value="ECO:0007669"/>
    <property type="project" value="TreeGrafter"/>
</dbReference>
<comment type="subunit">
    <text evidence="3">Component of the fork protection complex (FPC) consisting of TOF1 and CSM3.</text>
</comment>
<evidence type="ECO:0000256" key="7">
    <source>
        <dbReference type="ARBA" id="ARBA00023306"/>
    </source>
</evidence>
<dbReference type="InterPro" id="IPR040038">
    <property type="entry name" value="TIPIN/Csm3/Swi3"/>
</dbReference>
<keyword evidence="5" id="KW-0236">DNA replication inhibitor</keyword>
<evidence type="ECO:0000313" key="12">
    <source>
        <dbReference type="Proteomes" id="UP000187013"/>
    </source>
</evidence>
<comment type="similarity">
    <text evidence="2 8">Belongs to the CSM3 family.</text>
</comment>
<keyword evidence="7 8" id="KW-0131">Cell cycle</keyword>
<dbReference type="GO" id="GO:0031298">
    <property type="term" value="C:replication fork protection complex"/>
    <property type="evidence" value="ECO:0007669"/>
    <property type="project" value="TreeGrafter"/>
</dbReference>
<dbReference type="GO" id="GO:0031297">
    <property type="term" value="P:replication fork processing"/>
    <property type="evidence" value="ECO:0007669"/>
    <property type="project" value="UniProtKB-UniRule"/>
</dbReference>
<proteinExistence type="inferred from homology"/>
<dbReference type="GO" id="GO:0000076">
    <property type="term" value="P:DNA replication checkpoint signaling"/>
    <property type="evidence" value="ECO:0007669"/>
    <property type="project" value="UniProtKB-UniRule"/>
</dbReference>
<evidence type="ECO:0000256" key="1">
    <source>
        <dbReference type="ARBA" id="ARBA00004123"/>
    </source>
</evidence>
<evidence type="ECO:0000256" key="3">
    <source>
        <dbReference type="ARBA" id="ARBA00011217"/>
    </source>
</evidence>
<comment type="caution">
    <text evidence="11">The sequence shown here is derived from an EMBL/GenBank/DDBJ whole genome shotgun (WGS) entry which is preliminary data.</text>
</comment>
<dbReference type="GO" id="GO:0006974">
    <property type="term" value="P:DNA damage response"/>
    <property type="evidence" value="ECO:0007669"/>
    <property type="project" value="UniProtKB-KW"/>
</dbReference>
<organism evidence="11 12">
    <name type="scientific">Zygosaccharomyces rouxii</name>
    <dbReference type="NCBI Taxonomy" id="4956"/>
    <lineage>
        <taxon>Eukaryota</taxon>
        <taxon>Fungi</taxon>
        <taxon>Dikarya</taxon>
        <taxon>Ascomycota</taxon>
        <taxon>Saccharomycotina</taxon>
        <taxon>Saccharomycetes</taxon>
        <taxon>Saccharomycetales</taxon>
        <taxon>Saccharomycetaceae</taxon>
        <taxon>Zygosaccharomyces</taxon>
    </lineage>
</organism>
<dbReference type="PANTHER" id="PTHR13220">
    <property type="entry name" value="TIMELESS INTERACTING-RELATED"/>
    <property type="match status" value="1"/>
</dbReference>
<gene>
    <name evidence="11" type="ORF">ZYGR_0R00280</name>
</gene>
<dbReference type="eggNOG" id="KOG3004">
    <property type="taxonomic scope" value="Eukaryota"/>
</dbReference>
<dbReference type="EMBL" id="BDGX01000018">
    <property type="protein sequence ID" value="GAV49787.1"/>
    <property type="molecule type" value="Genomic_DNA"/>
</dbReference>
<feature type="compositionally biased region" description="Basic and acidic residues" evidence="9">
    <location>
        <begin position="168"/>
        <end position="180"/>
    </location>
</feature>
<evidence type="ECO:0000256" key="9">
    <source>
        <dbReference type="SAM" id="MobiDB-lite"/>
    </source>
</evidence>
<dbReference type="OrthoDB" id="437078at2759"/>
<evidence type="ECO:0000313" key="11">
    <source>
        <dbReference type="EMBL" id="GAV49787.1"/>
    </source>
</evidence>
<comment type="function">
    <text evidence="8">Plays an important role in the control of DNA replication and the maintenance of replication fork stability.</text>
</comment>
<protein>
    <recommendedName>
        <fullName evidence="8">Chromosome segregation in meiosis protein</fullName>
    </recommendedName>
</protein>
<dbReference type="Pfam" id="PF07962">
    <property type="entry name" value="Swi3"/>
    <property type="match status" value="1"/>
</dbReference>
<feature type="region of interest" description="Disordered" evidence="9">
    <location>
        <begin position="1"/>
        <end position="38"/>
    </location>
</feature>
<dbReference type="AlphaFoldDB" id="A0A1Q3A2A0"/>
<sequence length="239" mass="27469">MEDPMLMGLDPGNESADFNGNDNDRLDPIGPSNDDPTMADPTMAEALTKTRRVQPKLTSDILLSRRGLPYLVKNGPKRLRISTSRNKPYDNLSQIVQFYQLWAHELYPRAKFKDFIKLCQNMKNDKAVREYRTELCLREMNPSRYTSLHGDHDEDDDIYQESSIREPPATEKEPKQHDESAPSAETGAQQEEQDVLDTQEPPLDTQEPPLDTQEPPLETRDEDMQEDEDAMEVMKELGF</sequence>
<dbReference type="InterPro" id="IPR012923">
    <property type="entry name" value="Csm3"/>
</dbReference>
<evidence type="ECO:0000259" key="10">
    <source>
        <dbReference type="Pfam" id="PF07962"/>
    </source>
</evidence>
<keyword evidence="4 8" id="KW-0227">DNA damage</keyword>
<reference evidence="11 12" key="1">
    <citation type="submission" date="2016-08" db="EMBL/GenBank/DDBJ databases">
        <title>Draft genome sequence of allopolyploid Zygosaccharomyces rouxii.</title>
        <authorList>
            <person name="Watanabe J."/>
            <person name="Uehara K."/>
            <person name="Mogi Y."/>
            <person name="Tsukioka Y."/>
        </authorList>
    </citation>
    <scope>NUCLEOTIDE SEQUENCE [LARGE SCALE GENOMIC DNA]</scope>
    <source>
        <strain evidence="11 12">NBRC 110957</strain>
    </source>
</reference>
<dbReference type="PANTHER" id="PTHR13220:SF11">
    <property type="entry name" value="TIMELESS-INTERACTING PROTEIN"/>
    <property type="match status" value="1"/>
</dbReference>
<evidence type="ECO:0000256" key="8">
    <source>
        <dbReference type="RuleBase" id="RU366049"/>
    </source>
</evidence>
<dbReference type="Proteomes" id="UP000187013">
    <property type="component" value="Unassembled WGS sequence"/>
</dbReference>
<keyword evidence="6 8" id="KW-0539">Nucleus</keyword>
<evidence type="ECO:0000256" key="6">
    <source>
        <dbReference type="ARBA" id="ARBA00023242"/>
    </source>
</evidence>
<evidence type="ECO:0000256" key="4">
    <source>
        <dbReference type="ARBA" id="ARBA00022763"/>
    </source>
</evidence>
<evidence type="ECO:0000256" key="2">
    <source>
        <dbReference type="ARBA" id="ARBA00006075"/>
    </source>
</evidence>
<name>A0A1Q3A2A0_ZYGRO</name>
<feature type="compositionally biased region" description="Acidic residues" evidence="9">
    <location>
        <begin position="220"/>
        <end position="231"/>
    </location>
</feature>
<dbReference type="GO" id="GO:0043111">
    <property type="term" value="P:replication fork arrest"/>
    <property type="evidence" value="ECO:0007669"/>
    <property type="project" value="TreeGrafter"/>
</dbReference>
<accession>A0A1Q3A2A0</accession>